<name>A0A0F9I3I7_9ZZZZ</name>
<comment type="caution">
    <text evidence="2">The sequence shown here is derived from an EMBL/GenBank/DDBJ whole genome shotgun (WGS) entry which is preliminary data.</text>
</comment>
<keyword evidence="1" id="KW-0472">Membrane</keyword>
<gene>
    <name evidence="2" type="ORF">LCGC14_1989500</name>
</gene>
<organism evidence="2">
    <name type="scientific">marine sediment metagenome</name>
    <dbReference type="NCBI Taxonomy" id="412755"/>
    <lineage>
        <taxon>unclassified sequences</taxon>
        <taxon>metagenomes</taxon>
        <taxon>ecological metagenomes</taxon>
    </lineage>
</organism>
<proteinExistence type="predicted"/>
<feature type="transmembrane region" description="Helical" evidence="1">
    <location>
        <begin position="189"/>
        <end position="215"/>
    </location>
</feature>
<feature type="non-terminal residue" evidence="2">
    <location>
        <position position="1"/>
    </location>
</feature>
<dbReference type="AlphaFoldDB" id="A0A0F9I3I7"/>
<accession>A0A0F9I3I7</accession>
<keyword evidence="1" id="KW-1133">Transmembrane helix</keyword>
<evidence type="ECO:0000313" key="2">
    <source>
        <dbReference type="EMBL" id="KKL81962.1"/>
    </source>
</evidence>
<protein>
    <submittedName>
        <fullName evidence="2">Uncharacterized protein</fullName>
    </submittedName>
</protein>
<evidence type="ECO:0000256" key="1">
    <source>
        <dbReference type="SAM" id="Phobius"/>
    </source>
</evidence>
<sequence length="227" mass="26191">LTILSKYFKFKNRLYILVGISWLGISFPWIPDSISFIMNIFFQISLPVELYFIIGNVFIPIALLTWIIAYTDMINKQKQKMAVILAIIFSVVFEITFFTLFFIDLDLIGVINPIRPFTVDFSIFITIYLVFIILFMLITGTIFAQKSIKSENREVRLKGKLLRGAFITFTIAAILDSLLGMIFENPTDPLLSIMVVIIRVMLIISALEFYGGFLLPRWMKEILTRGE</sequence>
<feature type="transmembrane region" description="Helical" evidence="1">
    <location>
        <begin position="12"/>
        <end position="30"/>
    </location>
</feature>
<keyword evidence="1" id="KW-0812">Transmembrane</keyword>
<feature type="transmembrane region" description="Helical" evidence="1">
    <location>
        <begin position="165"/>
        <end position="183"/>
    </location>
</feature>
<feature type="transmembrane region" description="Helical" evidence="1">
    <location>
        <begin position="82"/>
        <end position="103"/>
    </location>
</feature>
<feature type="transmembrane region" description="Helical" evidence="1">
    <location>
        <begin position="50"/>
        <end position="70"/>
    </location>
</feature>
<feature type="transmembrane region" description="Helical" evidence="1">
    <location>
        <begin position="123"/>
        <end position="144"/>
    </location>
</feature>
<reference evidence="2" key="1">
    <citation type="journal article" date="2015" name="Nature">
        <title>Complex archaea that bridge the gap between prokaryotes and eukaryotes.</title>
        <authorList>
            <person name="Spang A."/>
            <person name="Saw J.H."/>
            <person name="Jorgensen S.L."/>
            <person name="Zaremba-Niedzwiedzka K."/>
            <person name="Martijn J."/>
            <person name="Lind A.E."/>
            <person name="van Eijk R."/>
            <person name="Schleper C."/>
            <person name="Guy L."/>
            <person name="Ettema T.J."/>
        </authorList>
    </citation>
    <scope>NUCLEOTIDE SEQUENCE</scope>
</reference>
<dbReference type="EMBL" id="LAZR01022410">
    <property type="protein sequence ID" value="KKL81962.1"/>
    <property type="molecule type" value="Genomic_DNA"/>
</dbReference>